<name>A0A395SH38_FUSSP</name>
<comment type="caution">
    <text evidence="2">The sequence shown here is derived from an EMBL/GenBank/DDBJ whole genome shotgun (WGS) entry which is preliminary data.</text>
</comment>
<dbReference type="STRING" id="5514.A0A395SH38"/>
<evidence type="ECO:0000313" key="2">
    <source>
        <dbReference type="EMBL" id="RGP71753.1"/>
    </source>
</evidence>
<keyword evidence="3" id="KW-1185">Reference proteome</keyword>
<dbReference type="EMBL" id="PXOF01000039">
    <property type="protein sequence ID" value="RGP71753.1"/>
    <property type="molecule type" value="Genomic_DNA"/>
</dbReference>
<sequence>MVRFSILPAAAVTLFLFGVEAGPCRPSTTGVTSIAESSSTIVSGSTATTLDSTAIVTLTDASTTIQAESTETTAETSLVETLSTIISDTTIASEDVTTTTALADSTTTAQAESTTTTAASSCVETQLFINPGFDDSATDVSPWTNTNGAIIQNTPESGSNALAYTLNGGGYQSGSVAQSLSNLEGSYKFSYYYRLTYYSPGADYVCEMQLNVGDATLYGTFAEGVGGWKSGSVIFTDLNAAQADVKLTAGCYGEYNQIQINIDSLGFTRVC</sequence>
<evidence type="ECO:0008006" key="4">
    <source>
        <dbReference type="Google" id="ProtNLM"/>
    </source>
</evidence>
<dbReference type="AlphaFoldDB" id="A0A395SH38"/>
<keyword evidence="1" id="KW-0732">Signal</keyword>
<accession>A0A395SH38</accession>
<organism evidence="2 3">
    <name type="scientific">Fusarium sporotrichioides</name>
    <dbReference type="NCBI Taxonomy" id="5514"/>
    <lineage>
        <taxon>Eukaryota</taxon>
        <taxon>Fungi</taxon>
        <taxon>Dikarya</taxon>
        <taxon>Ascomycota</taxon>
        <taxon>Pezizomycotina</taxon>
        <taxon>Sordariomycetes</taxon>
        <taxon>Hypocreomycetidae</taxon>
        <taxon>Hypocreales</taxon>
        <taxon>Nectriaceae</taxon>
        <taxon>Fusarium</taxon>
    </lineage>
</organism>
<reference evidence="2 3" key="1">
    <citation type="journal article" date="2018" name="PLoS Pathog.">
        <title>Evolution of structural diversity of trichothecenes, a family of toxins produced by plant pathogenic and entomopathogenic fungi.</title>
        <authorList>
            <person name="Proctor R.H."/>
            <person name="McCormick S.P."/>
            <person name="Kim H.S."/>
            <person name="Cardoza R.E."/>
            <person name="Stanley A.M."/>
            <person name="Lindo L."/>
            <person name="Kelly A."/>
            <person name="Brown D.W."/>
            <person name="Lee T."/>
            <person name="Vaughan M.M."/>
            <person name="Alexander N.J."/>
            <person name="Busman M."/>
            <person name="Gutierrez S."/>
        </authorList>
    </citation>
    <scope>NUCLEOTIDE SEQUENCE [LARGE SCALE GENOMIC DNA]</scope>
    <source>
        <strain evidence="2 3">NRRL 3299</strain>
    </source>
</reference>
<proteinExistence type="predicted"/>
<evidence type="ECO:0000313" key="3">
    <source>
        <dbReference type="Proteomes" id="UP000266152"/>
    </source>
</evidence>
<gene>
    <name evidence="2" type="ORF">FSPOR_3119</name>
</gene>
<feature type="signal peptide" evidence="1">
    <location>
        <begin position="1"/>
        <end position="21"/>
    </location>
</feature>
<protein>
    <recommendedName>
        <fullName evidence="4">CBM-cenC domain-containing protein</fullName>
    </recommendedName>
</protein>
<feature type="chain" id="PRO_5017183643" description="CBM-cenC domain-containing protein" evidence="1">
    <location>
        <begin position="22"/>
        <end position="271"/>
    </location>
</feature>
<evidence type="ECO:0000256" key="1">
    <source>
        <dbReference type="SAM" id="SignalP"/>
    </source>
</evidence>
<dbReference type="Proteomes" id="UP000266152">
    <property type="component" value="Unassembled WGS sequence"/>
</dbReference>